<dbReference type="EMBL" id="PCTT01000038">
    <property type="protein sequence ID" value="PIP86949.1"/>
    <property type="molecule type" value="Genomic_DNA"/>
</dbReference>
<dbReference type="AlphaFoldDB" id="A0A2H0DZ25"/>
<feature type="domain" description="DUF5652" evidence="2">
    <location>
        <begin position="11"/>
        <end position="68"/>
    </location>
</feature>
<comment type="caution">
    <text evidence="3">The sequence shown here is derived from an EMBL/GenBank/DDBJ whole genome shotgun (WGS) entry which is preliminary data.</text>
</comment>
<organism evidence="3 4">
    <name type="scientific">Candidatus Campbellbacteria bacterium CG22_combo_CG10-13_8_21_14_all_36_13</name>
    <dbReference type="NCBI Taxonomy" id="1974529"/>
    <lineage>
        <taxon>Bacteria</taxon>
        <taxon>Candidatus Campbelliibacteriota</taxon>
    </lineage>
</organism>
<dbReference type="InterPro" id="IPR043712">
    <property type="entry name" value="DUF5652"/>
</dbReference>
<keyword evidence="1" id="KW-0472">Membrane</keyword>
<dbReference type="Proteomes" id="UP000231143">
    <property type="component" value="Unassembled WGS sequence"/>
</dbReference>
<feature type="transmembrane region" description="Helical" evidence="1">
    <location>
        <begin position="41"/>
        <end position="61"/>
    </location>
</feature>
<name>A0A2H0DZ25_9BACT</name>
<accession>A0A2H0DZ25</accession>
<gene>
    <name evidence="3" type="ORF">COW81_02870</name>
</gene>
<evidence type="ECO:0000259" key="2">
    <source>
        <dbReference type="Pfam" id="PF18893"/>
    </source>
</evidence>
<sequence>MVNTVIIYILTAIVIISILAWVLILKGVALWNAARKGNKKWFIALLVINTFGILDALYIFYFSKRSSKISPTKDGVVVEIETK</sequence>
<keyword evidence="1" id="KW-1133">Transmembrane helix</keyword>
<evidence type="ECO:0000256" key="1">
    <source>
        <dbReference type="SAM" id="Phobius"/>
    </source>
</evidence>
<reference evidence="3 4" key="1">
    <citation type="submission" date="2017-09" db="EMBL/GenBank/DDBJ databases">
        <title>Depth-based differentiation of microbial function through sediment-hosted aquifers and enrichment of novel symbionts in the deep terrestrial subsurface.</title>
        <authorList>
            <person name="Probst A.J."/>
            <person name="Ladd B."/>
            <person name="Jarett J.K."/>
            <person name="Geller-Mcgrath D.E."/>
            <person name="Sieber C.M."/>
            <person name="Emerson J.B."/>
            <person name="Anantharaman K."/>
            <person name="Thomas B.C."/>
            <person name="Malmstrom R."/>
            <person name="Stieglmeier M."/>
            <person name="Klingl A."/>
            <person name="Woyke T."/>
            <person name="Ryan C.M."/>
            <person name="Banfield J.F."/>
        </authorList>
    </citation>
    <scope>NUCLEOTIDE SEQUENCE [LARGE SCALE GENOMIC DNA]</scope>
    <source>
        <strain evidence="3">CG22_combo_CG10-13_8_21_14_all_36_13</strain>
    </source>
</reference>
<feature type="transmembrane region" description="Helical" evidence="1">
    <location>
        <begin position="6"/>
        <end position="29"/>
    </location>
</feature>
<protein>
    <recommendedName>
        <fullName evidence="2">DUF5652 domain-containing protein</fullName>
    </recommendedName>
</protein>
<keyword evidence="1" id="KW-0812">Transmembrane</keyword>
<dbReference type="Pfam" id="PF18893">
    <property type="entry name" value="DUF5652"/>
    <property type="match status" value="1"/>
</dbReference>
<evidence type="ECO:0000313" key="4">
    <source>
        <dbReference type="Proteomes" id="UP000231143"/>
    </source>
</evidence>
<proteinExistence type="predicted"/>
<evidence type="ECO:0000313" key="3">
    <source>
        <dbReference type="EMBL" id="PIP86949.1"/>
    </source>
</evidence>